<proteinExistence type="predicted"/>
<organism evidence="1 2">
    <name type="scientific">Aspergillus fumigatiaffinis</name>
    <dbReference type="NCBI Taxonomy" id="340414"/>
    <lineage>
        <taxon>Eukaryota</taxon>
        <taxon>Fungi</taxon>
        <taxon>Dikarya</taxon>
        <taxon>Ascomycota</taxon>
        <taxon>Pezizomycotina</taxon>
        <taxon>Eurotiomycetes</taxon>
        <taxon>Eurotiomycetidae</taxon>
        <taxon>Eurotiales</taxon>
        <taxon>Aspergillaceae</taxon>
        <taxon>Aspergillus</taxon>
        <taxon>Aspergillus subgen. Fumigati</taxon>
    </lineage>
</organism>
<evidence type="ECO:0000313" key="2">
    <source>
        <dbReference type="Proteomes" id="UP000653565"/>
    </source>
</evidence>
<gene>
    <name evidence="1" type="ORF">CNMCM6805_006713</name>
</gene>
<protein>
    <submittedName>
        <fullName evidence="1">Uncharacterized protein</fullName>
    </submittedName>
</protein>
<accession>A0A8H4HD25</accession>
<keyword evidence="2" id="KW-1185">Reference proteome</keyword>
<dbReference type="EMBL" id="JAAAPX010000042">
    <property type="protein sequence ID" value="KAF4237821.1"/>
    <property type="molecule type" value="Genomic_DNA"/>
</dbReference>
<comment type="caution">
    <text evidence="1">The sequence shown here is derived from an EMBL/GenBank/DDBJ whole genome shotgun (WGS) entry which is preliminary data.</text>
</comment>
<reference evidence="1" key="2">
    <citation type="submission" date="2020-04" db="EMBL/GenBank/DDBJ databases">
        <authorList>
            <person name="Santos R.A.C."/>
            <person name="Steenwyk J.L."/>
            <person name="Rivero-Menendez O."/>
            <person name="Mead M.E."/>
            <person name="Silva L.P."/>
            <person name="Bastos R.W."/>
            <person name="Alastruey-Izquierdo A."/>
            <person name="Goldman G.H."/>
            <person name="Rokas A."/>
        </authorList>
    </citation>
    <scope>NUCLEOTIDE SEQUENCE</scope>
    <source>
        <strain evidence="1">CNM-CM6805</strain>
    </source>
</reference>
<sequence>MWETAGEPKIRKELVSGFSHLFMKCADPLFFKYRHGNLTHLVQVDLLPQYLPPYVPTHATALSNIQTDRLPFIAPLDLIAYKVHCSSMRPCPDKRKHDAKDARMVWEVMYGLRLVPLSQAQSRAILSGLDLMAEYSDLCGWIKRRLRQWVHM</sequence>
<dbReference type="AlphaFoldDB" id="A0A8H4HD25"/>
<dbReference type="OrthoDB" id="5421247at2759"/>
<dbReference type="Proteomes" id="UP000653565">
    <property type="component" value="Unassembled WGS sequence"/>
</dbReference>
<name>A0A8H4HD25_9EURO</name>
<evidence type="ECO:0000313" key="1">
    <source>
        <dbReference type="EMBL" id="KAF4237821.1"/>
    </source>
</evidence>
<reference evidence="1" key="1">
    <citation type="journal article" date="2020" name="bioRxiv">
        <title>Genomic and phenotypic heterogeneity of clinical isolates of the human pathogens Aspergillus fumigatus, Aspergillus lentulus and Aspergillus fumigatiaffinis.</title>
        <authorList>
            <person name="dos Santos R.A.C."/>
            <person name="Steenwyk J.L."/>
            <person name="Rivero-Menendez O."/>
            <person name="Mead M.E."/>
            <person name="Silva L.P."/>
            <person name="Bastos R.W."/>
            <person name="Alastruey-Izquierdo A."/>
            <person name="Goldman G.H."/>
            <person name="Rokas A."/>
        </authorList>
    </citation>
    <scope>NUCLEOTIDE SEQUENCE</scope>
    <source>
        <strain evidence="1">CNM-CM6805</strain>
    </source>
</reference>